<sequence>MKVTVLSVALLFTILLSPQAEAMDPIEISGGGCAGNAIIRGVDGQGRIKISRVKRSESPVTDQVELLRE</sequence>
<feature type="chain" id="PRO_5045750230" evidence="1">
    <location>
        <begin position="23"/>
        <end position="69"/>
    </location>
</feature>
<proteinExistence type="predicted"/>
<dbReference type="EMBL" id="WHWB01030994">
    <property type="protein sequence ID" value="KAJ7428205.1"/>
    <property type="molecule type" value="Genomic_DNA"/>
</dbReference>
<keyword evidence="1" id="KW-0732">Signal</keyword>
<feature type="signal peptide" evidence="1">
    <location>
        <begin position="1"/>
        <end position="22"/>
    </location>
</feature>
<evidence type="ECO:0000313" key="2">
    <source>
        <dbReference type="EMBL" id="KAJ7428205.1"/>
    </source>
</evidence>
<name>A0ABQ9DV35_9PASS</name>
<protein>
    <submittedName>
        <fullName evidence="2">Uncharacterized protein</fullName>
    </submittedName>
</protein>
<keyword evidence="3" id="KW-1185">Reference proteome</keyword>
<evidence type="ECO:0000256" key="1">
    <source>
        <dbReference type="SAM" id="SignalP"/>
    </source>
</evidence>
<accession>A0ABQ9DV35</accession>
<evidence type="ECO:0000313" key="3">
    <source>
        <dbReference type="Proteomes" id="UP001145742"/>
    </source>
</evidence>
<gene>
    <name evidence="2" type="ORF">WISP_01550</name>
</gene>
<reference evidence="2" key="1">
    <citation type="submission" date="2019-10" db="EMBL/GenBank/DDBJ databases">
        <authorList>
            <person name="Soares A.E.R."/>
            <person name="Aleixo A."/>
            <person name="Schneider P."/>
            <person name="Miyaki C.Y."/>
            <person name="Schneider M.P."/>
            <person name="Mello C."/>
            <person name="Vasconcelos A.T.R."/>
        </authorList>
    </citation>
    <scope>NUCLEOTIDE SEQUENCE</scope>
    <source>
        <tissue evidence="2">Muscle</tissue>
    </source>
</reference>
<organism evidence="2 3">
    <name type="scientific">Willisornis vidua</name>
    <name type="common">Xingu scale-backed antbird</name>
    <dbReference type="NCBI Taxonomy" id="1566151"/>
    <lineage>
        <taxon>Eukaryota</taxon>
        <taxon>Metazoa</taxon>
        <taxon>Chordata</taxon>
        <taxon>Craniata</taxon>
        <taxon>Vertebrata</taxon>
        <taxon>Euteleostomi</taxon>
        <taxon>Archelosauria</taxon>
        <taxon>Archosauria</taxon>
        <taxon>Dinosauria</taxon>
        <taxon>Saurischia</taxon>
        <taxon>Theropoda</taxon>
        <taxon>Coelurosauria</taxon>
        <taxon>Aves</taxon>
        <taxon>Neognathae</taxon>
        <taxon>Neoaves</taxon>
        <taxon>Telluraves</taxon>
        <taxon>Australaves</taxon>
        <taxon>Passeriformes</taxon>
        <taxon>Thamnophilidae</taxon>
        <taxon>Willisornis</taxon>
    </lineage>
</organism>
<comment type="caution">
    <text evidence="2">The sequence shown here is derived from an EMBL/GenBank/DDBJ whole genome shotgun (WGS) entry which is preliminary data.</text>
</comment>
<dbReference type="Proteomes" id="UP001145742">
    <property type="component" value="Unassembled WGS sequence"/>
</dbReference>